<reference evidence="2 3" key="1">
    <citation type="submission" date="2020-11" db="EMBL/GenBank/DDBJ databases">
        <title>Hymenobacter sp.</title>
        <authorList>
            <person name="Kim M.K."/>
        </authorList>
    </citation>
    <scope>NUCLEOTIDE SEQUENCE [LARGE SCALE GENOMIC DNA]</scope>
    <source>
        <strain evidence="2 3">BT594</strain>
    </source>
</reference>
<comment type="caution">
    <text evidence="2">The sequence shown here is derived from an EMBL/GenBank/DDBJ whole genome shotgun (WGS) entry which is preliminary data.</text>
</comment>
<dbReference type="Proteomes" id="UP000601099">
    <property type="component" value="Unassembled WGS sequence"/>
</dbReference>
<evidence type="ECO:0000313" key="2">
    <source>
        <dbReference type="EMBL" id="MBG8555903.1"/>
    </source>
</evidence>
<keyword evidence="3" id="KW-1185">Reference proteome</keyword>
<gene>
    <name evidence="2" type="ORF">I5L79_20330</name>
</gene>
<protein>
    <submittedName>
        <fullName evidence="2">Uncharacterized protein</fullName>
    </submittedName>
</protein>
<name>A0ABS0L6Z7_9BACT</name>
<organism evidence="2 3">
    <name type="scientific">Hymenobacter guriensis</name>
    <dbReference type="NCBI Taxonomy" id="2793065"/>
    <lineage>
        <taxon>Bacteria</taxon>
        <taxon>Pseudomonadati</taxon>
        <taxon>Bacteroidota</taxon>
        <taxon>Cytophagia</taxon>
        <taxon>Cytophagales</taxon>
        <taxon>Hymenobacteraceae</taxon>
        <taxon>Hymenobacter</taxon>
    </lineage>
</organism>
<keyword evidence="1" id="KW-0472">Membrane</keyword>
<feature type="transmembrane region" description="Helical" evidence="1">
    <location>
        <begin position="88"/>
        <end position="106"/>
    </location>
</feature>
<keyword evidence="1" id="KW-1133">Transmembrane helix</keyword>
<dbReference type="RefSeq" id="WP_196956920.1">
    <property type="nucleotide sequence ID" value="NZ_JADWYK010000017.1"/>
</dbReference>
<proteinExistence type="predicted"/>
<sequence>MTFLQFSQSNLLRGTTLLVLRRHGLYVSQRRRNGVAWLESEIPYEELLPVALEYAVPGPLALPRPLLWVLMWLGVQFGIHAMQHGAGLAEWVAVLAFGAGLSLVYLGRRYLGRSVTLSTNRLRLTLRDQPGRRDALENFTDELRRRAHGYLRDEYAQVNPLGPIELQLHRLNWLHHLNVLSEKELRTLSTRLTGRLSLDSIKLMGQDLETPYLN</sequence>
<dbReference type="EMBL" id="JADWYK010000017">
    <property type="protein sequence ID" value="MBG8555903.1"/>
    <property type="molecule type" value="Genomic_DNA"/>
</dbReference>
<evidence type="ECO:0000313" key="3">
    <source>
        <dbReference type="Proteomes" id="UP000601099"/>
    </source>
</evidence>
<keyword evidence="1" id="KW-0812">Transmembrane</keyword>
<evidence type="ECO:0000256" key="1">
    <source>
        <dbReference type="SAM" id="Phobius"/>
    </source>
</evidence>
<accession>A0ABS0L6Z7</accession>